<dbReference type="InterPro" id="IPR026820">
    <property type="entry name" value="VioB/RebD_dom"/>
</dbReference>
<organism evidence="3 4">
    <name type="scientific">Roseivirga thermotolerans</name>
    <dbReference type="NCBI Taxonomy" id="1758176"/>
    <lineage>
        <taxon>Bacteria</taxon>
        <taxon>Pseudomonadati</taxon>
        <taxon>Bacteroidota</taxon>
        <taxon>Cytophagia</taxon>
        <taxon>Cytophagales</taxon>
        <taxon>Roseivirgaceae</taxon>
        <taxon>Roseivirga</taxon>
    </lineage>
</organism>
<dbReference type="RefSeq" id="WP_189630844.1">
    <property type="nucleotide sequence ID" value="NZ_BNAG01000004.1"/>
</dbReference>
<keyword evidence="4" id="KW-1185">Reference proteome</keyword>
<evidence type="ECO:0000313" key="4">
    <source>
        <dbReference type="Proteomes" id="UP000658258"/>
    </source>
</evidence>
<evidence type="ECO:0000259" key="2">
    <source>
        <dbReference type="Pfam" id="PF12902"/>
    </source>
</evidence>
<feature type="region of interest" description="Disordered" evidence="1">
    <location>
        <begin position="1"/>
        <end position="29"/>
    </location>
</feature>
<evidence type="ECO:0000256" key="1">
    <source>
        <dbReference type="SAM" id="MobiDB-lite"/>
    </source>
</evidence>
<name>A0ABQ3I707_9BACT</name>
<sequence length="404" mass="45395">MKLSFRKKDNPKRHLLIPEADQSRGEDQRFEQSILLEAAEHASEKKSIEDLKADLQTAMDLELSTIPPYLSALYSIKEGTNLESVEIIKSVVIEEMLHMVMVANLLNAVGGTPSIGTFTPNYPSQLPGNVMPQLIVPLAPFSIDSIRTFEKIEHPEGALQFLSEKDKELARNSADSSFTGIGEFYKAIKDTLIKLEKEAQNKGESIFTPNRNQVSDEQYYGSGGKIITVNNLTDAIQLIDEIVGQGEGTLGTIFSQEYDPKDDDYKLFGPDVEEYAHYFRFKEIRFGRFYAVTDSAHRDSPNKGLPTGQPFKVDWGAMYNFRPNPKLSDYDKGSALYEKSLEFSKTYTALLKNINLACNGQPDQLIKGVTLMYDLKYKAMELMKIPLDDGRYTAGPCFEIVDCD</sequence>
<protein>
    <recommendedName>
        <fullName evidence="2">Iminophenyl-pyruvate dimer synthase domain-containing protein</fullName>
    </recommendedName>
</protein>
<dbReference type="InterPro" id="IPR012347">
    <property type="entry name" value="Ferritin-like"/>
</dbReference>
<dbReference type="SUPFAM" id="SSF47240">
    <property type="entry name" value="Ferritin-like"/>
    <property type="match status" value="1"/>
</dbReference>
<dbReference type="Proteomes" id="UP000658258">
    <property type="component" value="Unassembled WGS sequence"/>
</dbReference>
<gene>
    <name evidence="3" type="ORF">GCM10011340_27280</name>
</gene>
<reference evidence="4" key="1">
    <citation type="journal article" date="2019" name="Int. J. Syst. Evol. Microbiol.">
        <title>The Global Catalogue of Microorganisms (GCM) 10K type strain sequencing project: providing services to taxonomists for standard genome sequencing and annotation.</title>
        <authorList>
            <consortium name="The Broad Institute Genomics Platform"/>
            <consortium name="The Broad Institute Genome Sequencing Center for Infectious Disease"/>
            <person name="Wu L."/>
            <person name="Ma J."/>
        </authorList>
    </citation>
    <scope>NUCLEOTIDE SEQUENCE [LARGE SCALE GENOMIC DNA]</scope>
    <source>
        <strain evidence="4">CGMCC 1.15111</strain>
    </source>
</reference>
<evidence type="ECO:0000313" key="3">
    <source>
        <dbReference type="EMBL" id="GHE70170.1"/>
    </source>
</evidence>
<dbReference type="EMBL" id="BNAG01000004">
    <property type="protein sequence ID" value="GHE70170.1"/>
    <property type="molecule type" value="Genomic_DNA"/>
</dbReference>
<dbReference type="Gene3D" id="1.20.1260.10">
    <property type="match status" value="1"/>
</dbReference>
<dbReference type="PANTHER" id="PTHR34400">
    <property type="match status" value="1"/>
</dbReference>
<feature type="domain" description="Iminophenyl-pyruvate dimer synthase" evidence="2">
    <location>
        <begin position="55"/>
        <end position="285"/>
    </location>
</feature>
<dbReference type="InterPro" id="IPR009078">
    <property type="entry name" value="Ferritin-like_SF"/>
</dbReference>
<comment type="caution">
    <text evidence="3">The sequence shown here is derived from an EMBL/GenBank/DDBJ whole genome shotgun (WGS) entry which is preliminary data.</text>
</comment>
<dbReference type="Pfam" id="PF12902">
    <property type="entry name" value="Ferritin-like"/>
    <property type="match status" value="1"/>
</dbReference>
<dbReference type="PANTHER" id="PTHR34400:SF4">
    <property type="entry name" value="MEMBRANE PROTEIN"/>
    <property type="match status" value="1"/>
</dbReference>
<accession>A0ABQ3I707</accession>
<proteinExistence type="predicted"/>